<dbReference type="AlphaFoldDB" id="A0A0F9IVJ0"/>
<organism evidence="1">
    <name type="scientific">marine sediment metagenome</name>
    <dbReference type="NCBI Taxonomy" id="412755"/>
    <lineage>
        <taxon>unclassified sequences</taxon>
        <taxon>metagenomes</taxon>
        <taxon>ecological metagenomes</taxon>
    </lineage>
</organism>
<comment type="caution">
    <text evidence="1">The sequence shown here is derived from an EMBL/GenBank/DDBJ whole genome shotgun (WGS) entry which is preliminary data.</text>
</comment>
<gene>
    <name evidence="1" type="ORF">LCGC14_1897620</name>
</gene>
<dbReference type="EMBL" id="LAZR01019810">
    <property type="protein sequence ID" value="KKL91142.1"/>
    <property type="molecule type" value="Genomic_DNA"/>
</dbReference>
<proteinExistence type="predicted"/>
<accession>A0A0F9IVJ0</accession>
<protein>
    <submittedName>
        <fullName evidence="1">Uncharacterized protein</fullName>
    </submittedName>
</protein>
<name>A0A0F9IVJ0_9ZZZZ</name>
<sequence>MTDKRTPQAYVIRTLDPRYDNDPMYWNNERGWTDWIDATVFTPDERDRFTLPSDGVWEQIATNEYPDK</sequence>
<reference evidence="1" key="1">
    <citation type="journal article" date="2015" name="Nature">
        <title>Complex archaea that bridge the gap between prokaryotes and eukaryotes.</title>
        <authorList>
            <person name="Spang A."/>
            <person name="Saw J.H."/>
            <person name="Jorgensen S.L."/>
            <person name="Zaremba-Niedzwiedzka K."/>
            <person name="Martijn J."/>
            <person name="Lind A.E."/>
            <person name="van Eijk R."/>
            <person name="Schleper C."/>
            <person name="Guy L."/>
            <person name="Ettema T.J."/>
        </authorList>
    </citation>
    <scope>NUCLEOTIDE SEQUENCE</scope>
</reference>
<evidence type="ECO:0000313" key="1">
    <source>
        <dbReference type="EMBL" id="KKL91142.1"/>
    </source>
</evidence>